<accession>A0A0N5ARD4</accession>
<feature type="region of interest" description="Disordered" evidence="5">
    <location>
        <begin position="42"/>
        <end position="61"/>
    </location>
</feature>
<evidence type="ECO:0000256" key="5">
    <source>
        <dbReference type="SAM" id="MobiDB-lite"/>
    </source>
</evidence>
<keyword evidence="3" id="KW-0862">Zinc</keyword>
<organism evidence="8 9">
    <name type="scientific">Syphacia muris</name>
    <dbReference type="NCBI Taxonomy" id="451379"/>
    <lineage>
        <taxon>Eukaryota</taxon>
        <taxon>Metazoa</taxon>
        <taxon>Ecdysozoa</taxon>
        <taxon>Nematoda</taxon>
        <taxon>Chromadorea</taxon>
        <taxon>Rhabditida</taxon>
        <taxon>Spirurina</taxon>
        <taxon>Oxyuridomorpha</taxon>
        <taxon>Oxyuroidea</taxon>
        <taxon>Oxyuridae</taxon>
        <taxon>Syphacia</taxon>
    </lineage>
</organism>
<dbReference type="Pfam" id="PF01754">
    <property type="entry name" value="zf-A20"/>
    <property type="match status" value="1"/>
</dbReference>
<evidence type="ECO:0000313" key="9">
    <source>
        <dbReference type="WBParaSite" id="SMUV_0000727901-mRNA-1"/>
    </source>
</evidence>
<keyword evidence="1" id="KW-0479">Metal-binding</keyword>
<evidence type="ECO:0000259" key="6">
    <source>
        <dbReference type="PROSITE" id="PS51036"/>
    </source>
</evidence>
<dbReference type="PROSITE" id="PS51039">
    <property type="entry name" value="ZF_AN1"/>
    <property type="match status" value="1"/>
</dbReference>
<dbReference type="GO" id="GO:0008270">
    <property type="term" value="F:zinc ion binding"/>
    <property type="evidence" value="ECO:0007669"/>
    <property type="project" value="UniProtKB-KW"/>
</dbReference>
<evidence type="ECO:0000256" key="2">
    <source>
        <dbReference type="ARBA" id="ARBA00022771"/>
    </source>
</evidence>
<evidence type="ECO:0000256" key="1">
    <source>
        <dbReference type="ARBA" id="ARBA00022723"/>
    </source>
</evidence>
<dbReference type="STRING" id="451379.A0A0N5ARD4"/>
<dbReference type="FunFam" id="4.10.1110.10:FF:000001">
    <property type="entry name" value="Zinc finger AN1-type containing 6"/>
    <property type="match status" value="1"/>
</dbReference>
<evidence type="ECO:0000259" key="7">
    <source>
        <dbReference type="PROSITE" id="PS51039"/>
    </source>
</evidence>
<dbReference type="SMART" id="SM00154">
    <property type="entry name" value="ZnF_AN1"/>
    <property type="match status" value="1"/>
</dbReference>
<dbReference type="InterPro" id="IPR000058">
    <property type="entry name" value="Znf_AN1"/>
</dbReference>
<evidence type="ECO:0000313" key="8">
    <source>
        <dbReference type="Proteomes" id="UP000046393"/>
    </source>
</evidence>
<evidence type="ECO:0000256" key="4">
    <source>
        <dbReference type="PROSITE-ProRule" id="PRU00449"/>
    </source>
</evidence>
<dbReference type="SUPFAM" id="SSF118310">
    <property type="entry name" value="AN1-like Zinc finger"/>
    <property type="match status" value="1"/>
</dbReference>
<dbReference type="InterPro" id="IPR035896">
    <property type="entry name" value="AN1-like_Znf"/>
</dbReference>
<dbReference type="SMART" id="SM00259">
    <property type="entry name" value="ZnF_A20"/>
    <property type="match status" value="1"/>
</dbReference>
<keyword evidence="2 4" id="KW-0863">Zinc-finger</keyword>
<name>A0A0N5ARD4_9BILA</name>
<feature type="domain" description="AN1-type" evidence="7">
    <location>
        <begin position="163"/>
        <end position="209"/>
    </location>
</feature>
<dbReference type="Proteomes" id="UP000046393">
    <property type="component" value="Unplaced"/>
</dbReference>
<sequence length="228" mass="24327">MENQPHSTSLCRAGCGFFGSAATEGLCSKCFKDQIKRKQDMASRLNTPSVPNVSVSTESPSVTPTTSTVVIADKLRDVRASLAAFIFLFVMVVSCSQAAKSSEEVTAHLESAVASGAVESNMELPTSSASSCGVLSASSSVNSFEGGAISDPGVSNADGAPRVKKLNRCHVCKKRVGLTGFVCRCGGLYCSEHRYDKAHNCSFDYKTSEREQLRKNNPVIVSEKIQRL</sequence>
<dbReference type="WBParaSite" id="SMUV_0000727901-mRNA-1">
    <property type="protein sequence ID" value="SMUV_0000727901-mRNA-1"/>
    <property type="gene ID" value="SMUV_0000727901"/>
</dbReference>
<feature type="compositionally biased region" description="Low complexity" evidence="5">
    <location>
        <begin position="47"/>
        <end position="61"/>
    </location>
</feature>
<evidence type="ECO:0000256" key="3">
    <source>
        <dbReference type="ARBA" id="ARBA00022833"/>
    </source>
</evidence>
<dbReference type="SUPFAM" id="SSF57716">
    <property type="entry name" value="Glucocorticoid receptor-like (DNA-binding domain)"/>
    <property type="match status" value="1"/>
</dbReference>
<dbReference type="PANTHER" id="PTHR10634:SF149">
    <property type="entry name" value="AN1-TYPE DOMAIN-CONTAINING PROTEIN-RELATED"/>
    <property type="match status" value="1"/>
</dbReference>
<dbReference type="Pfam" id="PF01428">
    <property type="entry name" value="zf-AN1"/>
    <property type="match status" value="1"/>
</dbReference>
<protein>
    <submittedName>
        <fullName evidence="9">AN1-type domain-containing protein</fullName>
    </submittedName>
</protein>
<dbReference type="PROSITE" id="PS51036">
    <property type="entry name" value="ZF_A20"/>
    <property type="match status" value="1"/>
</dbReference>
<reference evidence="9" key="1">
    <citation type="submission" date="2017-02" db="UniProtKB">
        <authorList>
            <consortium name="WormBaseParasite"/>
        </authorList>
    </citation>
    <scope>IDENTIFICATION</scope>
</reference>
<dbReference type="Gene3D" id="4.10.1110.10">
    <property type="entry name" value="AN1-like Zinc finger"/>
    <property type="match status" value="1"/>
</dbReference>
<keyword evidence="8" id="KW-1185">Reference proteome</keyword>
<feature type="domain" description="A20-type" evidence="6">
    <location>
        <begin position="5"/>
        <end position="39"/>
    </location>
</feature>
<proteinExistence type="predicted"/>
<dbReference type="PANTHER" id="PTHR10634">
    <property type="entry name" value="AN1-TYPE ZINC FINGER PROTEIN"/>
    <property type="match status" value="1"/>
</dbReference>
<dbReference type="AlphaFoldDB" id="A0A0N5ARD4"/>
<dbReference type="GO" id="GO:0003677">
    <property type="term" value="F:DNA binding"/>
    <property type="evidence" value="ECO:0007669"/>
    <property type="project" value="InterPro"/>
</dbReference>
<dbReference type="InterPro" id="IPR002653">
    <property type="entry name" value="Znf_A20"/>
</dbReference>
<dbReference type="Gene3D" id="1.20.5.4770">
    <property type="match status" value="1"/>
</dbReference>
<dbReference type="InterPro" id="IPR050652">
    <property type="entry name" value="AN1_A20_ZnFinger"/>
</dbReference>